<gene>
    <name evidence="1" type="ORF">PN36_12850</name>
</gene>
<proteinExistence type="predicted"/>
<evidence type="ECO:0000313" key="2">
    <source>
        <dbReference type="Proteomes" id="UP000030428"/>
    </source>
</evidence>
<name>A0A0A6RRF3_9GAMM</name>
<evidence type="ECO:0000313" key="1">
    <source>
        <dbReference type="EMBL" id="KHD06431.1"/>
    </source>
</evidence>
<reference evidence="1 2" key="1">
    <citation type="journal article" date="2016" name="Front. Microbiol.">
        <title>Single-Cell (Meta-)Genomics of a Dimorphic Candidatus Thiomargarita nelsonii Reveals Genomic Plasticity.</title>
        <authorList>
            <person name="Flood B.E."/>
            <person name="Fliss P."/>
            <person name="Jones D.S."/>
            <person name="Dick G.J."/>
            <person name="Jain S."/>
            <person name="Kaster A.K."/>
            <person name="Winkel M."/>
            <person name="Mussmann M."/>
            <person name="Bailey J."/>
        </authorList>
    </citation>
    <scope>NUCLEOTIDE SEQUENCE [LARGE SCALE GENOMIC DNA]</scope>
    <source>
        <strain evidence="1">Hydrate Ridge</strain>
    </source>
</reference>
<accession>A0A0A6RRF3</accession>
<keyword evidence="2" id="KW-1185">Reference proteome</keyword>
<protein>
    <submittedName>
        <fullName evidence="1">Uncharacterized protein</fullName>
    </submittedName>
</protein>
<dbReference type="EMBL" id="JSZA02000041">
    <property type="protein sequence ID" value="KHD06431.1"/>
    <property type="molecule type" value="Genomic_DNA"/>
</dbReference>
<sequence>MIELRSFRLWEFNVNHNQLLLRSPQNVDIAFVGVGYVELPTKLDGITICQPSANEIERICERLGSSVAPDEIHVLSSGGKRYLVVAKKIWDNDLDIFESSLEHFSRPATPKGVRHYPN</sequence>
<organism evidence="1 2">
    <name type="scientific">Candidatus Thiomargarita nelsonii</name>
    <dbReference type="NCBI Taxonomy" id="1003181"/>
    <lineage>
        <taxon>Bacteria</taxon>
        <taxon>Pseudomonadati</taxon>
        <taxon>Pseudomonadota</taxon>
        <taxon>Gammaproteobacteria</taxon>
        <taxon>Thiotrichales</taxon>
        <taxon>Thiotrichaceae</taxon>
        <taxon>Thiomargarita</taxon>
    </lineage>
</organism>
<dbReference type="Proteomes" id="UP000030428">
    <property type="component" value="Unassembled WGS sequence"/>
</dbReference>
<dbReference type="AlphaFoldDB" id="A0A0A6RRF3"/>
<comment type="caution">
    <text evidence="1">The sequence shown here is derived from an EMBL/GenBank/DDBJ whole genome shotgun (WGS) entry which is preliminary data.</text>
</comment>